<dbReference type="PROSITE" id="PS51257">
    <property type="entry name" value="PROKAR_LIPOPROTEIN"/>
    <property type="match status" value="1"/>
</dbReference>
<evidence type="ECO:0000256" key="1">
    <source>
        <dbReference type="SAM" id="MobiDB-lite"/>
    </source>
</evidence>
<organism evidence="3 4">
    <name type="scientific">Allorhodopirellula solitaria</name>
    <dbReference type="NCBI Taxonomy" id="2527987"/>
    <lineage>
        <taxon>Bacteria</taxon>
        <taxon>Pseudomonadati</taxon>
        <taxon>Planctomycetota</taxon>
        <taxon>Planctomycetia</taxon>
        <taxon>Pirellulales</taxon>
        <taxon>Pirellulaceae</taxon>
        <taxon>Allorhodopirellula</taxon>
    </lineage>
</organism>
<feature type="chain" id="PRO_5022777774" description="Secreted protein" evidence="2">
    <location>
        <begin position="20"/>
        <end position="76"/>
    </location>
</feature>
<comment type="caution">
    <text evidence="3">The sequence shown here is derived from an EMBL/GenBank/DDBJ whole genome shotgun (WGS) entry which is preliminary data.</text>
</comment>
<sequence precursor="true">MKFATFVLSICLVSASVGCDNGGTESVFNEDEMAQYRQTPEEMRAAMKEAQASSRAGKKQIAESAKTAGQEPAAAE</sequence>
<gene>
    <name evidence="3" type="ORF">CA85_00600</name>
</gene>
<accession>A0A5C5YIS7</accession>
<reference evidence="3 4" key="1">
    <citation type="submission" date="2019-02" db="EMBL/GenBank/DDBJ databases">
        <title>Deep-cultivation of Planctomycetes and their phenomic and genomic characterization uncovers novel biology.</title>
        <authorList>
            <person name="Wiegand S."/>
            <person name="Jogler M."/>
            <person name="Boedeker C."/>
            <person name="Pinto D."/>
            <person name="Vollmers J."/>
            <person name="Rivas-Marin E."/>
            <person name="Kohn T."/>
            <person name="Peeters S.H."/>
            <person name="Heuer A."/>
            <person name="Rast P."/>
            <person name="Oberbeckmann S."/>
            <person name="Bunk B."/>
            <person name="Jeske O."/>
            <person name="Meyerdierks A."/>
            <person name="Storesund J.E."/>
            <person name="Kallscheuer N."/>
            <person name="Luecker S."/>
            <person name="Lage O.M."/>
            <person name="Pohl T."/>
            <person name="Merkel B.J."/>
            <person name="Hornburger P."/>
            <person name="Mueller R.-W."/>
            <person name="Bruemmer F."/>
            <person name="Labrenz M."/>
            <person name="Spormann A.M."/>
            <person name="Op Den Camp H."/>
            <person name="Overmann J."/>
            <person name="Amann R."/>
            <person name="Jetten M.S.M."/>
            <person name="Mascher T."/>
            <person name="Medema M.H."/>
            <person name="Devos D.P."/>
            <person name="Kaster A.-K."/>
            <person name="Ovreas L."/>
            <person name="Rohde M."/>
            <person name="Galperin M.Y."/>
            <person name="Jogler C."/>
        </authorList>
    </citation>
    <scope>NUCLEOTIDE SEQUENCE [LARGE SCALE GENOMIC DNA]</scope>
    <source>
        <strain evidence="3 4">CA85</strain>
    </source>
</reference>
<evidence type="ECO:0008006" key="5">
    <source>
        <dbReference type="Google" id="ProtNLM"/>
    </source>
</evidence>
<evidence type="ECO:0000256" key="2">
    <source>
        <dbReference type="SAM" id="SignalP"/>
    </source>
</evidence>
<dbReference type="RefSeq" id="WP_146389103.1">
    <property type="nucleotide sequence ID" value="NZ_SJPK01000001.1"/>
</dbReference>
<feature type="region of interest" description="Disordered" evidence="1">
    <location>
        <begin position="49"/>
        <end position="76"/>
    </location>
</feature>
<proteinExistence type="predicted"/>
<name>A0A5C5YIS7_9BACT</name>
<evidence type="ECO:0000313" key="4">
    <source>
        <dbReference type="Proteomes" id="UP000318053"/>
    </source>
</evidence>
<dbReference type="AlphaFoldDB" id="A0A5C5YIS7"/>
<feature type="signal peptide" evidence="2">
    <location>
        <begin position="1"/>
        <end position="19"/>
    </location>
</feature>
<dbReference type="EMBL" id="SJPK01000001">
    <property type="protein sequence ID" value="TWT74775.1"/>
    <property type="molecule type" value="Genomic_DNA"/>
</dbReference>
<dbReference type="Proteomes" id="UP000318053">
    <property type="component" value="Unassembled WGS sequence"/>
</dbReference>
<keyword evidence="4" id="KW-1185">Reference proteome</keyword>
<keyword evidence="2" id="KW-0732">Signal</keyword>
<dbReference type="OrthoDB" id="288000at2"/>
<evidence type="ECO:0000313" key="3">
    <source>
        <dbReference type="EMBL" id="TWT74775.1"/>
    </source>
</evidence>
<protein>
    <recommendedName>
        <fullName evidence="5">Secreted protein</fullName>
    </recommendedName>
</protein>